<dbReference type="InterPro" id="IPR006143">
    <property type="entry name" value="RND_pump_MFP"/>
</dbReference>
<evidence type="ECO:0000256" key="1">
    <source>
        <dbReference type="ARBA" id="ARBA00004236"/>
    </source>
</evidence>
<dbReference type="Gene3D" id="2.40.420.20">
    <property type="match status" value="1"/>
</dbReference>
<dbReference type="InterPro" id="IPR058626">
    <property type="entry name" value="MdtA-like_b-barrel"/>
</dbReference>
<dbReference type="PANTHER" id="PTHR30469">
    <property type="entry name" value="MULTIDRUG RESISTANCE PROTEIN MDTA"/>
    <property type="match status" value="1"/>
</dbReference>
<comment type="subcellular location">
    <subcellularLocation>
        <location evidence="1">Cell membrane</location>
    </subcellularLocation>
</comment>
<dbReference type="Pfam" id="PF25944">
    <property type="entry name" value="Beta-barrel_RND"/>
    <property type="match status" value="1"/>
</dbReference>
<dbReference type="EMBL" id="CP008941">
    <property type="protein sequence ID" value="AIK97114.1"/>
    <property type="molecule type" value="Genomic_DNA"/>
</dbReference>
<dbReference type="STRING" id="91604.ID47_10845"/>
<dbReference type="HOGENOM" id="CLU_018816_2_0_5"/>
<evidence type="ECO:0000313" key="9">
    <source>
        <dbReference type="EMBL" id="AIK97114.1"/>
    </source>
</evidence>
<evidence type="ECO:0000259" key="7">
    <source>
        <dbReference type="Pfam" id="PF25944"/>
    </source>
</evidence>
<dbReference type="PANTHER" id="PTHR30469:SF36">
    <property type="entry name" value="BLL3903 PROTEIN"/>
    <property type="match status" value="1"/>
</dbReference>
<evidence type="ECO:0000259" key="8">
    <source>
        <dbReference type="Pfam" id="PF25967"/>
    </source>
</evidence>
<dbReference type="Pfam" id="PF25967">
    <property type="entry name" value="RND-MFP_C"/>
    <property type="match status" value="1"/>
</dbReference>
<feature type="domain" description="Multidrug resistance protein MdtA-like C-terminal permuted SH3" evidence="8">
    <location>
        <begin position="295"/>
        <end position="351"/>
    </location>
</feature>
<evidence type="ECO:0000313" key="10">
    <source>
        <dbReference type="Proteomes" id="UP000028926"/>
    </source>
</evidence>
<feature type="domain" description="Multidrug resistance protein MdtA-like barrel-sandwich hybrid" evidence="6">
    <location>
        <begin position="65"/>
        <end position="206"/>
    </location>
</feature>
<dbReference type="SUPFAM" id="SSF111369">
    <property type="entry name" value="HlyD-like secretion proteins"/>
    <property type="match status" value="1"/>
</dbReference>
<dbReference type="Gene3D" id="2.40.30.170">
    <property type="match status" value="1"/>
</dbReference>
<dbReference type="RefSeq" id="WP_038466226.1">
    <property type="nucleotide sequence ID" value="NZ_CP008941.1"/>
</dbReference>
<evidence type="ECO:0000259" key="6">
    <source>
        <dbReference type="Pfam" id="PF25917"/>
    </source>
</evidence>
<dbReference type="InterPro" id="IPR058627">
    <property type="entry name" value="MdtA-like_C"/>
</dbReference>
<dbReference type="Pfam" id="PF25917">
    <property type="entry name" value="BSH_RND"/>
    <property type="match status" value="1"/>
</dbReference>
<dbReference type="NCBIfam" id="TIGR01730">
    <property type="entry name" value="RND_mfp"/>
    <property type="match status" value="1"/>
</dbReference>
<evidence type="ECO:0000256" key="5">
    <source>
        <dbReference type="SAM" id="Phobius"/>
    </source>
</evidence>
<dbReference type="Gene3D" id="1.10.287.470">
    <property type="entry name" value="Helix hairpin bin"/>
    <property type="match status" value="1"/>
</dbReference>
<evidence type="ECO:0000256" key="4">
    <source>
        <dbReference type="SAM" id="Coils"/>
    </source>
</evidence>
<dbReference type="AlphaFoldDB" id="A0A077AYN3"/>
<dbReference type="OrthoDB" id="7811737at2"/>
<sequence length="369" mass="40253">MKKLNHKQASIWASGIVLLLGLSFLIFSNPKEAPKPSPLVKVASVKRQDMTEHLNLIGSVTASESVAIRSRLDSQIVEVFIKDGAVVKKGDRLFQLDDRDLKAQLQESEANLQSNQAEVIRSEKKYNRDAELAKRGVAAKEQLDQSTQSYQAAGAALKATQAKIVQLKTQIDYGDIRSPIDGVAGTISITEGNLVKANDTPSLVVINKVDPIYVDIALPQRYFSMVQSNFKNISVDIRNSEGKSLKVGSIAAIQNTIDVDARTITLRAKLDNADHKLWPGMFVDVLLGVRKINKALVVPLKALMVTQKGSQVYQVVKDKVVLKPVTINFSTPSEAVVDADLEADDQVIVEGGFNVKVDASVIITKDNTP</sequence>
<evidence type="ECO:0000256" key="2">
    <source>
        <dbReference type="ARBA" id="ARBA00009477"/>
    </source>
</evidence>
<dbReference type="eggNOG" id="COG0845">
    <property type="taxonomic scope" value="Bacteria"/>
</dbReference>
<feature type="domain" description="Multidrug resistance protein MdtA-like beta-barrel" evidence="7">
    <location>
        <begin position="211"/>
        <end position="288"/>
    </location>
</feature>
<keyword evidence="5" id="KW-1133">Transmembrane helix</keyword>
<evidence type="ECO:0000256" key="3">
    <source>
        <dbReference type="ARBA" id="ARBA00022448"/>
    </source>
</evidence>
<organism evidence="9 10">
    <name type="scientific">Candidatus Odyssella acanthamoebae</name>
    <dbReference type="NCBI Taxonomy" id="91604"/>
    <lineage>
        <taxon>Bacteria</taxon>
        <taxon>Pseudomonadati</taxon>
        <taxon>Pseudomonadota</taxon>
        <taxon>Alphaproteobacteria</taxon>
        <taxon>Holosporales</taxon>
        <taxon>Candidatus Paracaedibacteraceae</taxon>
        <taxon>Candidatus Odyssella</taxon>
    </lineage>
</organism>
<keyword evidence="4" id="KW-0175">Coiled coil</keyword>
<dbReference type="GO" id="GO:0015562">
    <property type="term" value="F:efflux transmembrane transporter activity"/>
    <property type="evidence" value="ECO:0007669"/>
    <property type="project" value="TreeGrafter"/>
</dbReference>
<keyword evidence="5" id="KW-0812">Transmembrane</keyword>
<protein>
    <submittedName>
        <fullName evidence="9">Uncharacterized protein</fullName>
    </submittedName>
</protein>
<dbReference type="Gene3D" id="2.40.50.100">
    <property type="match status" value="1"/>
</dbReference>
<dbReference type="Proteomes" id="UP000028926">
    <property type="component" value="Chromosome"/>
</dbReference>
<keyword evidence="3" id="KW-0813">Transport</keyword>
<dbReference type="InterPro" id="IPR058625">
    <property type="entry name" value="MdtA-like_BSH"/>
</dbReference>
<feature type="coiled-coil region" evidence="4">
    <location>
        <begin position="98"/>
        <end position="125"/>
    </location>
</feature>
<comment type="similarity">
    <text evidence="2">Belongs to the membrane fusion protein (MFP) (TC 8.A.1) family.</text>
</comment>
<proteinExistence type="inferred from homology"/>
<accession>A0A077AYN3</accession>
<dbReference type="GO" id="GO:1990281">
    <property type="term" value="C:efflux pump complex"/>
    <property type="evidence" value="ECO:0007669"/>
    <property type="project" value="TreeGrafter"/>
</dbReference>
<dbReference type="KEGG" id="paca:ID47_10845"/>
<name>A0A077AYN3_9PROT</name>
<keyword evidence="5" id="KW-0472">Membrane</keyword>
<reference evidence="9 10" key="1">
    <citation type="submission" date="2014-07" db="EMBL/GenBank/DDBJ databases">
        <title>Comparative genomic insights into amoeba endosymbionts belonging to the families of Holosporaceae and Candidatus Midichloriaceae within Rickettsiales.</title>
        <authorList>
            <person name="Wang Z."/>
            <person name="Wu M."/>
        </authorList>
    </citation>
    <scope>NUCLEOTIDE SEQUENCE [LARGE SCALE GENOMIC DNA]</scope>
    <source>
        <strain evidence="9">PRA3</strain>
    </source>
</reference>
<gene>
    <name evidence="9" type="ORF">ID47_10845</name>
</gene>
<keyword evidence="10" id="KW-1185">Reference proteome</keyword>
<feature type="transmembrane region" description="Helical" evidence="5">
    <location>
        <begin position="9"/>
        <end position="27"/>
    </location>
</feature>